<dbReference type="AlphaFoldDB" id="A0A0X1SYC0"/>
<gene>
    <name evidence="1" type="ORF">AWM79_05745</name>
</gene>
<dbReference type="Proteomes" id="UP000063229">
    <property type="component" value="Chromosome"/>
</dbReference>
<evidence type="ECO:0000313" key="2">
    <source>
        <dbReference type="Proteomes" id="UP000063229"/>
    </source>
</evidence>
<sequence>MIRTISFSYYPRVFLSGDFISEVVGFFANQTDRSVAAQALGLLDEFLDIARLDISALKDPMFIAAFWGFLLVETNATDVYAWILVSKVRKVGHLIGLNVEDFKIVCGSKLKNKCKEYYRSLRVSRERINYYQGWWLSYPDKKPIFVYLSAVYDQFGKGVCDEFYRRIRDHVTKYPYISAMSVNRSVSMLLKSLTKAFKDKFELDLVQDPIEMHAFFEHAHALEQKRRLNQGLDMKAFSRDWSAMMRVVEDVFITHELFPAKLYDFAFEEYVGVVDGNPFAKGGSINLVSLITAMPSHISDESAAKRLYDKINTDVDTIVQACEEARLETLEAFRRQQAAAVNCSNEELFANATEKEKQYMLLCKKWTDNVYFTLDDYKFEKFYGVKKAEASRELKLLDSVTLLPFIYLLINEVPAITKSWLLGHKYTDKYNQKFGFNDELNSATGLKPRRGAADAEQTLRLTAKARVLLSEIYELTGEARAWLQAHNDPAARYTLLSSSTGLASPTRLGKISGMSAQKNCTSLLAEKISFYFGKHSKTLLRRLSLKSMRATAGVIVYFKTSSVQAMSEALGHKHYSAKLLDRYLPKVIRRYYLGRWIRTFQDGIIFESFQDSEHLLDVIGLNTLEELDEFLKHYRLKSLPGQLNLKNWLPADERNPSQILNKGIIPVEIGISTFMVCVDHVVSQLIASGHEVPEVLQNWRNTAALTRHAVELTKSGELDLVDHKVLSILSKIELSEPLVAKIHQLIGFKEAA</sequence>
<proteinExistence type="predicted"/>
<keyword evidence="2" id="KW-1185">Reference proteome</keyword>
<evidence type="ECO:0000313" key="1">
    <source>
        <dbReference type="EMBL" id="AMB84836.1"/>
    </source>
</evidence>
<dbReference type="RefSeq" id="WP_060782378.1">
    <property type="nucleotide sequence ID" value="NZ_CP014135.1"/>
</dbReference>
<organism evidence="1 2">
    <name type="scientific">Pseudomonas agarici</name>
    <dbReference type="NCBI Taxonomy" id="46677"/>
    <lineage>
        <taxon>Bacteria</taxon>
        <taxon>Pseudomonadati</taxon>
        <taxon>Pseudomonadota</taxon>
        <taxon>Gammaproteobacteria</taxon>
        <taxon>Pseudomonadales</taxon>
        <taxon>Pseudomonadaceae</taxon>
        <taxon>Pseudomonas</taxon>
    </lineage>
</organism>
<accession>A0A0X1SYC0</accession>
<dbReference type="EMBL" id="CP014135">
    <property type="protein sequence ID" value="AMB84836.1"/>
    <property type="molecule type" value="Genomic_DNA"/>
</dbReference>
<protein>
    <submittedName>
        <fullName evidence="1">Uncharacterized protein</fullName>
    </submittedName>
</protein>
<dbReference type="KEGG" id="pagb:AWM79_05745"/>
<reference evidence="1 2" key="1">
    <citation type="submission" date="2016-01" db="EMBL/GenBank/DDBJ databases">
        <authorList>
            <person name="McClelland M."/>
            <person name="Jain A."/>
            <person name="Saraogi P."/>
            <person name="Mendelson R."/>
            <person name="Westerman R."/>
            <person name="SanMiguel P."/>
            <person name="Csonka L."/>
        </authorList>
    </citation>
    <scope>NUCLEOTIDE SEQUENCE [LARGE SCALE GENOMIC DNA]</scope>
    <source>
        <strain evidence="1 2">NCPPB 2472</strain>
    </source>
</reference>
<name>A0A0X1SYC0_PSEAA</name>